<evidence type="ECO:0000313" key="1">
    <source>
        <dbReference type="EMBL" id="MBW0546585.1"/>
    </source>
</evidence>
<evidence type="ECO:0000313" key="2">
    <source>
        <dbReference type="Proteomes" id="UP000765509"/>
    </source>
</evidence>
<proteinExistence type="predicted"/>
<dbReference type="AlphaFoldDB" id="A0A9Q3FTY8"/>
<dbReference type="Proteomes" id="UP000765509">
    <property type="component" value="Unassembled WGS sequence"/>
</dbReference>
<protein>
    <submittedName>
        <fullName evidence="1">Uncharacterized protein</fullName>
    </submittedName>
</protein>
<accession>A0A9Q3FTY8</accession>
<keyword evidence="2" id="KW-1185">Reference proteome</keyword>
<dbReference type="EMBL" id="AVOT02051586">
    <property type="protein sequence ID" value="MBW0546585.1"/>
    <property type="molecule type" value="Genomic_DNA"/>
</dbReference>
<name>A0A9Q3FTY8_9BASI</name>
<dbReference type="OrthoDB" id="2664273at2759"/>
<organism evidence="1 2">
    <name type="scientific">Austropuccinia psidii MF-1</name>
    <dbReference type="NCBI Taxonomy" id="1389203"/>
    <lineage>
        <taxon>Eukaryota</taxon>
        <taxon>Fungi</taxon>
        <taxon>Dikarya</taxon>
        <taxon>Basidiomycota</taxon>
        <taxon>Pucciniomycotina</taxon>
        <taxon>Pucciniomycetes</taxon>
        <taxon>Pucciniales</taxon>
        <taxon>Sphaerophragmiaceae</taxon>
        <taxon>Austropuccinia</taxon>
    </lineage>
</organism>
<comment type="caution">
    <text evidence="1">The sequence shown here is derived from an EMBL/GenBank/DDBJ whole genome shotgun (WGS) entry which is preliminary data.</text>
</comment>
<sequence>MGQLTQAVSQSDNSRDPAFKPPYMKAPGFFGGIQAHKLRGFTHSCELIFNNDPESFFSYRKKVLYSLVELETGFDHISQLSPMRTNPIS</sequence>
<gene>
    <name evidence="1" type="ORF">O181_086300</name>
</gene>
<reference evidence="1" key="1">
    <citation type="submission" date="2021-03" db="EMBL/GenBank/DDBJ databases">
        <title>Draft genome sequence of rust myrtle Austropuccinia psidii MF-1, a brazilian biotype.</title>
        <authorList>
            <person name="Quecine M.C."/>
            <person name="Pachon D.M.R."/>
            <person name="Bonatelli M.L."/>
            <person name="Correr F.H."/>
            <person name="Franceschini L.M."/>
            <person name="Leite T.F."/>
            <person name="Margarido G.R.A."/>
            <person name="Almeida C.A."/>
            <person name="Ferrarezi J.A."/>
            <person name="Labate C.A."/>
        </authorList>
    </citation>
    <scope>NUCLEOTIDE SEQUENCE</scope>
    <source>
        <strain evidence="1">MF-1</strain>
    </source>
</reference>